<reference evidence="2" key="1">
    <citation type="journal article" date="2020" name="Stud. Mycol.">
        <title>101 Dothideomycetes genomes: a test case for predicting lifestyles and emergence of pathogens.</title>
        <authorList>
            <person name="Haridas S."/>
            <person name="Albert R."/>
            <person name="Binder M."/>
            <person name="Bloem J."/>
            <person name="Labutti K."/>
            <person name="Salamov A."/>
            <person name="Andreopoulos B."/>
            <person name="Baker S."/>
            <person name="Barry K."/>
            <person name="Bills G."/>
            <person name="Bluhm B."/>
            <person name="Cannon C."/>
            <person name="Castanera R."/>
            <person name="Culley D."/>
            <person name="Daum C."/>
            <person name="Ezra D."/>
            <person name="Gonzalez J."/>
            <person name="Henrissat B."/>
            <person name="Kuo A."/>
            <person name="Liang C."/>
            <person name="Lipzen A."/>
            <person name="Lutzoni F."/>
            <person name="Magnuson J."/>
            <person name="Mondo S."/>
            <person name="Nolan M."/>
            <person name="Ohm R."/>
            <person name="Pangilinan J."/>
            <person name="Park H.-J."/>
            <person name="Ramirez L."/>
            <person name="Alfaro M."/>
            <person name="Sun H."/>
            <person name="Tritt A."/>
            <person name="Yoshinaga Y."/>
            <person name="Zwiers L.-H."/>
            <person name="Turgeon B."/>
            <person name="Goodwin S."/>
            <person name="Spatafora J."/>
            <person name="Crous P."/>
            <person name="Grigoriev I."/>
        </authorList>
    </citation>
    <scope>NUCLEOTIDE SEQUENCE</scope>
    <source>
        <strain evidence="2">CBS 119925</strain>
    </source>
</reference>
<feature type="compositionally biased region" description="Low complexity" evidence="1">
    <location>
        <begin position="174"/>
        <end position="185"/>
    </location>
</feature>
<evidence type="ECO:0000256" key="1">
    <source>
        <dbReference type="SAM" id="MobiDB-lite"/>
    </source>
</evidence>
<feature type="compositionally biased region" description="Low complexity" evidence="1">
    <location>
        <begin position="55"/>
        <end position="88"/>
    </location>
</feature>
<feature type="region of interest" description="Disordered" evidence="1">
    <location>
        <begin position="1"/>
        <end position="266"/>
    </location>
</feature>
<accession>A0A6A6VFU8</accession>
<evidence type="ECO:0000313" key="2">
    <source>
        <dbReference type="EMBL" id="KAF2749472.1"/>
    </source>
</evidence>
<dbReference type="AlphaFoldDB" id="A0A6A6VFU8"/>
<protein>
    <submittedName>
        <fullName evidence="2">Uncharacterized protein</fullName>
    </submittedName>
</protein>
<dbReference type="EMBL" id="MU006566">
    <property type="protein sequence ID" value="KAF2749472.1"/>
    <property type="molecule type" value="Genomic_DNA"/>
</dbReference>
<gene>
    <name evidence="2" type="ORF">M011DRAFT_465917</name>
</gene>
<proteinExistence type="predicted"/>
<sequence length="266" mass="28235">MGSDADPPVRSETASRSTSRYVPILHTDHSGARPSVPEPSPTVMSGWFASAPSYPSMSNSPSLGPLSLDSPRTANPYSPTTASPATVTSKRESSFEPQYQHSAFGRESEGQPDRTAGYGTPRPAFGHMIPPAPASPISTQPLSVYPPSGDLRPRRPYRESLQLPPLTHEDTTYSSHESSHSGSFSAPPPRPQYLPSISDVTKSTPILPQLGPTIARTAPMPDRSMLLGASAAHGDHRRNSSLAALAEASEIARGADAEQPEPSRPP</sequence>
<name>A0A6A6VFU8_9PLEO</name>
<keyword evidence="3" id="KW-1185">Reference proteome</keyword>
<organism evidence="2 3">
    <name type="scientific">Sporormia fimetaria CBS 119925</name>
    <dbReference type="NCBI Taxonomy" id="1340428"/>
    <lineage>
        <taxon>Eukaryota</taxon>
        <taxon>Fungi</taxon>
        <taxon>Dikarya</taxon>
        <taxon>Ascomycota</taxon>
        <taxon>Pezizomycotina</taxon>
        <taxon>Dothideomycetes</taxon>
        <taxon>Pleosporomycetidae</taxon>
        <taxon>Pleosporales</taxon>
        <taxon>Sporormiaceae</taxon>
        <taxon>Sporormia</taxon>
    </lineage>
</organism>
<evidence type="ECO:0000313" key="3">
    <source>
        <dbReference type="Proteomes" id="UP000799440"/>
    </source>
</evidence>
<dbReference type="Proteomes" id="UP000799440">
    <property type="component" value="Unassembled WGS sequence"/>
</dbReference>
<feature type="compositionally biased region" description="Low complexity" evidence="1">
    <location>
        <begin position="240"/>
        <end position="249"/>
    </location>
</feature>